<organism evidence="5 6">
    <name type="scientific">Leucobacter insecticola</name>
    <dbReference type="NCBI Taxonomy" id="2714934"/>
    <lineage>
        <taxon>Bacteria</taxon>
        <taxon>Bacillati</taxon>
        <taxon>Actinomycetota</taxon>
        <taxon>Actinomycetes</taxon>
        <taxon>Micrococcales</taxon>
        <taxon>Microbacteriaceae</taxon>
        <taxon>Leucobacter</taxon>
    </lineage>
</organism>
<dbReference type="KEGG" id="lins:G7067_12350"/>
<name>A0A6G8FL06_9MICO</name>
<dbReference type="GO" id="GO:0003700">
    <property type="term" value="F:DNA-binding transcription factor activity"/>
    <property type="evidence" value="ECO:0007669"/>
    <property type="project" value="InterPro"/>
</dbReference>
<dbReference type="SUPFAM" id="SSF48008">
    <property type="entry name" value="GntR ligand-binding domain-like"/>
    <property type="match status" value="1"/>
</dbReference>
<dbReference type="PANTHER" id="PTHR43537:SF24">
    <property type="entry name" value="GLUCONATE OPERON TRANSCRIPTIONAL REPRESSOR"/>
    <property type="match status" value="1"/>
</dbReference>
<proteinExistence type="predicted"/>
<evidence type="ECO:0000313" key="6">
    <source>
        <dbReference type="Proteomes" id="UP000501387"/>
    </source>
</evidence>
<keyword evidence="6" id="KW-1185">Reference proteome</keyword>
<sequence length="215" mass="24513">MVIQKISLQRESLGEIAYRHLFEAFLNDALIPGTRLLMDDLAEQMGISRTPIREALQRLEREGVIEAHGRRGYVVRETTAEELNQQYQARSAIERFAMEQLTIDGDAGPRLRAMLDELTARPQETADQVFRANRDFHRGVLEMLDNELLEEMFDLVWNRGLTSGIWAKLARDEDCVEKFYADHLALIESIESGDIETAHVAGLAHINAGRAMYEI</sequence>
<dbReference type="PRINTS" id="PR00033">
    <property type="entry name" value="HTHASNC"/>
</dbReference>
<evidence type="ECO:0000256" key="3">
    <source>
        <dbReference type="ARBA" id="ARBA00023163"/>
    </source>
</evidence>
<dbReference type="PRINTS" id="PR00035">
    <property type="entry name" value="HTHGNTR"/>
</dbReference>
<dbReference type="Gene3D" id="1.10.10.10">
    <property type="entry name" value="Winged helix-like DNA-binding domain superfamily/Winged helix DNA-binding domain"/>
    <property type="match status" value="1"/>
</dbReference>
<evidence type="ECO:0000256" key="2">
    <source>
        <dbReference type="ARBA" id="ARBA00023125"/>
    </source>
</evidence>
<dbReference type="InterPro" id="IPR008920">
    <property type="entry name" value="TF_FadR/GntR_C"/>
</dbReference>
<dbReference type="InterPro" id="IPR036390">
    <property type="entry name" value="WH_DNA-bd_sf"/>
</dbReference>
<dbReference type="InterPro" id="IPR000524">
    <property type="entry name" value="Tscrpt_reg_HTH_GntR"/>
</dbReference>
<evidence type="ECO:0000259" key="4">
    <source>
        <dbReference type="PROSITE" id="PS50949"/>
    </source>
</evidence>
<dbReference type="PANTHER" id="PTHR43537">
    <property type="entry name" value="TRANSCRIPTIONAL REGULATOR, GNTR FAMILY"/>
    <property type="match status" value="1"/>
</dbReference>
<dbReference type="SMART" id="SM00345">
    <property type="entry name" value="HTH_GNTR"/>
    <property type="match status" value="1"/>
</dbReference>
<dbReference type="GO" id="GO:0043565">
    <property type="term" value="F:sequence-specific DNA binding"/>
    <property type="evidence" value="ECO:0007669"/>
    <property type="project" value="InterPro"/>
</dbReference>
<dbReference type="InterPro" id="IPR000485">
    <property type="entry name" value="AsnC-type_HTH_dom"/>
</dbReference>
<keyword evidence="1" id="KW-0805">Transcription regulation</keyword>
<dbReference type="Proteomes" id="UP000501387">
    <property type="component" value="Chromosome"/>
</dbReference>
<dbReference type="AlphaFoldDB" id="A0A6G8FL06"/>
<dbReference type="CDD" id="cd07377">
    <property type="entry name" value="WHTH_GntR"/>
    <property type="match status" value="1"/>
</dbReference>
<dbReference type="EMBL" id="CP049934">
    <property type="protein sequence ID" value="QIM17018.1"/>
    <property type="molecule type" value="Genomic_DNA"/>
</dbReference>
<dbReference type="Pfam" id="PF07729">
    <property type="entry name" value="FCD"/>
    <property type="match status" value="1"/>
</dbReference>
<feature type="domain" description="HTH gntR-type" evidence="4">
    <location>
        <begin position="11"/>
        <end position="78"/>
    </location>
</feature>
<dbReference type="Gene3D" id="1.20.120.530">
    <property type="entry name" value="GntR ligand-binding domain-like"/>
    <property type="match status" value="1"/>
</dbReference>
<keyword evidence="3" id="KW-0804">Transcription</keyword>
<dbReference type="PROSITE" id="PS50949">
    <property type="entry name" value="HTH_GNTR"/>
    <property type="match status" value="1"/>
</dbReference>
<dbReference type="Pfam" id="PF00392">
    <property type="entry name" value="GntR"/>
    <property type="match status" value="1"/>
</dbReference>
<dbReference type="SUPFAM" id="SSF46785">
    <property type="entry name" value="Winged helix' DNA-binding domain"/>
    <property type="match status" value="1"/>
</dbReference>
<dbReference type="InterPro" id="IPR011711">
    <property type="entry name" value="GntR_C"/>
</dbReference>
<accession>A0A6G8FL06</accession>
<evidence type="ECO:0000256" key="1">
    <source>
        <dbReference type="ARBA" id="ARBA00023015"/>
    </source>
</evidence>
<evidence type="ECO:0000313" key="5">
    <source>
        <dbReference type="EMBL" id="QIM17018.1"/>
    </source>
</evidence>
<dbReference type="SMART" id="SM00895">
    <property type="entry name" value="FCD"/>
    <property type="match status" value="1"/>
</dbReference>
<dbReference type="RefSeq" id="WP_166324877.1">
    <property type="nucleotide sequence ID" value="NZ_CP049934.1"/>
</dbReference>
<reference evidence="5 6" key="1">
    <citation type="submission" date="2020-03" db="EMBL/GenBank/DDBJ databases">
        <title>Leucobacter sp. nov., isolated from beetles.</title>
        <authorList>
            <person name="Hyun D.-W."/>
            <person name="Bae J.-W."/>
        </authorList>
    </citation>
    <scope>NUCLEOTIDE SEQUENCE [LARGE SCALE GENOMIC DNA]</scope>
    <source>
        <strain evidence="5 6">HDW9B</strain>
    </source>
</reference>
<dbReference type="InterPro" id="IPR036388">
    <property type="entry name" value="WH-like_DNA-bd_sf"/>
</dbReference>
<keyword evidence="2" id="KW-0238">DNA-binding</keyword>
<protein>
    <submittedName>
        <fullName evidence="5">GntR family transcriptional regulator</fullName>
    </submittedName>
</protein>
<gene>
    <name evidence="5" type="ORF">G7067_12350</name>
</gene>